<dbReference type="AlphaFoldDB" id="A0A1T4XY78"/>
<feature type="region of interest" description="Disordered" evidence="1">
    <location>
        <begin position="42"/>
        <end position="64"/>
    </location>
</feature>
<protein>
    <submittedName>
        <fullName evidence="3">Uncharacterized protein</fullName>
    </submittedName>
</protein>
<organism evidence="3 4">
    <name type="scientific">Gemmiger formicilis</name>
    <dbReference type="NCBI Taxonomy" id="745368"/>
    <lineage>
        <taxon>Bacteria</taxon>
        <taxon>Bacillati</taxon>
        <taxon>Bacillota</taxon>
        <taxon>Clostridia</taxon>
        <taxon>Eubacteriales</taxon>
        <taxon>Gemmiger</taxon>
    </lineage>
</organism>
<feature type="compositionally biased region" description="Low complexity" evidence="1">
    <location>
        <begin position="55"/>
        <end position="64"/>
    </location>
</feature>
<keyword evidence="2" id="KW-0472">Membrane</keyword>
<accession>A0A1T4XY78</accession>
<evidence type="ECO:0000256" key="2">
    <source>
        <dbReference type="SAM" id="Phobius"/>
    </source>
</evidence>
<gene>
    <name evidence="3" type="ORF">SAMN02745178_02500</name>
</gene>
<evidence type="ECO:0000313" key="4">
    <source>
        <dbReference type="Proteomes" id="UP000190286"/>
    </source>
</evidence>
<dbReference type="EMBL" id="FUYF01000022">
    <property type="protein sequence ID" value="SKA94474.1"/>
    <property type="molecule type" value="Genomic_DNA"/>
</dbReference>
<keyword evidence="4" id="KW-1185">Reference proteome</keyword>
<dbReference type="Proteomes" id="UP000190286">
    <property type="component" value="Unassembled WGS sequence"/>
</dbReference>
<dbReference type="GeneID" id="93338934"/>
<keyword evidence="2" id="KW-0812">Transmembrane</keyword>
<sequence>MKKYYVFLFGIIFIFIFTGCSFLSFNSPISYSEFDVGSSSSETDNIIPHEEDSSSDNNDVSSAESALSANEEKELFLDYWNDTHFGNIVNVPDDGDSFQQYDFWLISSLYLQKKFPDKKEFDTNGNECYPTDYYSNLLHSMFGDSIDYSNYLPKSENGLTQICDAYDYGYLYAELDSDSISLDGQTLYCNAKMIWKEPGYVDDLGVLNYTFAIHPENQYSRYLLLSLNDSSITK</sequence>
<reference evidence="3 4" key="1">
    <citation type="submission" date="2017-02" db="EMBL/GenBank/DDBJ databases">
        <authorList>
            <person name="Peterson S.W."/>
        </authorList>
    </citation>
    <scope>NUCLEOTIDE SEQUENCE [LARGE SCALE GENOMIC DNA]</scope>
    <source>
        <strain evidence="3 4">ATCC 27749</strain>
    </source>
</reference>
<feature type="transmembrane region" description="Helical" evidence="2">
    <location>
        <begin position="5"/>
        <end position="25"/>
    </location>
</feature>
<dbReference type="PROSITE" id="PS51257">
    <property type="entry name" value="PROKAR_LIPOPROTEIN"/>
    <property type="match status" value="1"/>
</dbReference>
<evidence type="ECO:0000256" key="1">
    <source>
        <dbReference type="SAM" id="MobiDB-lite"/>
    </source>
</evidence>
<proteinExistence type="predicted"/>
<evidence type="ECO:0000313" key="3">
    <source>
        <dbReference type="EMBL" id="SKA94474.1"/>
    </source>
</evidence>
<name>A0A1T4XY78_9FIRM</name>
<keyword evidence="2" id="KW-1133">Transmembrane helix</keyword>
<dbReference type="RefSeq" id="WP_078785329.1">
    <property type="nucleotide sequence ID" value="NZ_FUYF01000022.1"/>
</dbReference>